<keyword evidence="2" id="KW-1185">Reference proteome</keyword>
<proteinExistence type="predicted"/>
<name>A0AA88NKF4_CHASR</name>
<accession>A0AA88NKF4</accession>
<protein>
    <submittedName>
        <fullName evidence="1">Uncharacterized protein</fullName>
    </submittedName>
</protein>
<comment type="caution">
    <text evidence="1">The sequence shown here is derived from an EMBL/GenBank/DDBJ whole genome shotgun (WGS) entry which is preliminary data.</text>
</comment>
<sequence>MCVCLCVHVTCVLCSHNPLLLTDGDNQYCPWETRGRPACYTTHRDTQTSTHRREGL</sequence>
<dbReference type="EMBL" id="JAUPFM010000002">
    <property type="protein sequence ID" value="KAK2859257.1"/>
    <property type="molecule type" value="Genomic_DNA"/>
</dbReference>
<dbReference type="Proteomes" id="UP001187415">
    <property type="component" value="Unassembled WGS sequence"/>
</dbReference>
<reference evidence="1" key="1">
    <citation type="submission" date="2023-07" db="EMBL/GenBank/DDBJ databases">
        <title>Chromosome-level Genome Assembly of Striped Snakehead (Channa striata).</title>
        <authorList>
            <person name="Liu H."/>
        </authorList>
    </citation>
    <scope>NUCLEOTIDE SEQUENCE</scope>
    <source>
        <strain evidence="1">Gz</strain>
        <tissue evidence="1">Muscle</tissue>
    </source>
</reference>
<organism evidence="1 2">
    <name type="scientific">Channa striata</name>
    <name type="common">Snakehead murrel</name>
    <name type="synonym">Ophicephalus striatus</name>
    <dbReference type="NCBI Taxonomy" id="64152"/>
    <lineage>
        <taxon>Eukaryota</taxon>
        <taxon>Metazoa</taxon>
        <taxon>Chordata</taxon>
        <taxon>Craniata</taxon>
        <taxon>Vertebrata</taxon>
        <taxon>Euteleostomi</taxon>
        <taxon>Actinopterygii</taxon>
        <taxon>Neopterygii</taxon>
        <taxon>Teleostei</taxon>
        <taxon>Neoteleostei</taxon>
        <taxon>Acanthomorphata</taxon>
        <taxon>Anabantaria</taxon>
        <taxon>Anabantiformes</taxon>
        <taxon>Channoidei</taxon>
        <taxon>Channidae</taxon>
        <taxon>Channa</taxon>
    </lineage>
</organism>
<evidence type="ECO:0000313" key="1">
    <source>
        <dbReference type="EMBL" id="KAK2859257.1"/>
    </source>
</evidence>
<gene>
    <name evidence="1" type="ORF">Q5P01_003877</name>
</gene>
<evidence type="ECO:0000313" key="2">
    <source>
        <dbReference type="Proteomes" id="UP001187415"/>
    </source>
</evidence>
<dbReference type="AlphaFoldDB" id="A0AA88NKF4"/>